<dbReference type="AlphaFoldDB" id="A0A6J7DZU8"/>
<accession>A0A6J7DZU8</accession>
<dbReference type="Pfam" id="PF04480">
    <property type="entry name" value="DUF559"/>
    <property type="match status" value="1"/>
</dbReference>
<reference evidence="2" key="1">
    <citation type="submission" date="2020-05" db="EMBL/GenBank/DDBJ databases">
        <authorList>
            <person name="Chiriac C."/>
            <person name="Salcher M."/>
            <person name="Ghai R."/>
            <person name="Kavagutti S V."/>
        </authorList>
    </citation>
    <scope>NUCLEOTIDE SEQUENCE</scope>
</reference>
<organism evidence="2">
    <name type="scientific">freshwater metagenome</name>
    <dbReference type="NCBI Taxonomy" id="449393"/>
    <lineage>
        <taxon>unclassified sequences</taxon>
        <taxon>metagenomes</taxon>
        <taxon>ecological metagenomes</taxon>
    </lineage>
</organism>
<sequence>MDINTTLTRLGGVAKLKELKRRGVTVGQVEAALARCEILRLRKGWYSLTHISPIAKRAIIDRGLLTCVSAASEMGWPFQRLEYHLRAPRPVEGVRTSCRRNSPIRAGACVAPVDVIEDYLHCQPPAWSLALVDFLTRQNALSVSQWSDLKARVPQQERQIINLRSGTPESPLESVFRYKLMKARLKHEMQVKIGRYRVDFLLNGKLVVETHGAEFHASQQAWEQDRERVLWLRSQGWDVIELTFKQVEDWHGLERLIRNALKNPRYRSPAFLRS</sequence>
<dbReference type="InterPro" id="IPR011335">
    <property type="entry name" value="Restrct_endonuc-II-like"/>
</dbReference>
<dbReference type="SUPFAM" id="SSF52980">
    <property type="entry name" value="Restriction endonuclease-like"/>
    <property type="match status" value="1"/>
</dbReference>
<dbReference type="EMBL" id="CAFBLO010000124">
    <property type="protein sequence ID" value="CAB4876322.1"/>
    <property type="molecule type" value="Genomic_DNA"/>
</dbReference>
<evidence type="ECO:0000313" key="2">
    <source>
        <dbReference type="EMBL" id="CAB4876322.1"/>
    </source>
</evidence>
<feature type="domain" description="DUF559" evidence="1">
    <location>
        <begin position="177"/>
        <end position="247"/>
    </location>
</feature>
<dbReference type="Gene3D" id="3.40.960.10">
    <property type="entry name" value="VSR Endonuclease"/>
    <property type="match status" value="1"/>
</dbReference>
<proteinExistence type="predicted"/>
<gene>
    <name evidence="2" type="ORF">UFOPK3364_01034</name>
</gene>
<dbReference type="InterPro" id="IPR007569">
    <property type="entry name" value="DUF559"/>
</dbReference>
<evidence type="ECO:0000259" key="1">
    <source>
        <dbReference type="Pfam" id="PF04480"/>
    </source>
</evidence>
<name>A0A6J7DZU8_9ZZZZ</name>
<protein>
    <submittedName>
        <fullName evidence="2">Unannotated protein</fullName>
    </submittedName>
</protein>